<evidence type="ECO:0000259" key="5">
    <source>
        <dbReference type="Pfam" id="PF13296"/>
    </source>
</evidence>
<evidence type="ECO:0000313" key="6">
    <source>
        <dbReference type="EMBL" id="PXX27561.1"/>
    </source>
</evidence>
<feature type="region of interest" description="Disordered" evidence="2">
    <location>
        <begin position="246"/>
        <end position="271"/>
    </location>
</feature>
<evidence type="ECO:0000256" key="1">
    <source>
        <dbReference type="ARBA" id="ARBA00005558"/>
    </source>
</evidence>
<accession>A0A318IIT2</accession>
<dbReference type="RefSeq" id="WP_072442919.1">
    <property type="nucleotide sequence ID" value="NZ_QJJY01000020.1"/>
</dbReference>
<organism evidence="6 7">
    <name type="scientific">Burkholderia pyrrocinia</name>
    <name type="common">Pseudomonas pyrrocinia</name>
    <dbReference type="NCBI Taxonomy" id="60550"/>
    <lineage>
        <taxon>Bacteria</taxon>
        <taxon>Pseudomonadati</taxon>
        <taxon>Pseudomonadota</taxon>
        <taxon>Betaproteobacteria</taxon>
        <taxon>Burkholderiales</taxon>
        <taxon>Burkholderiaceae</taxon>
        <taxon>Burkholderia</taxon>
        <taxon>Burkholderia cepacia complex</taxon>
    </lineage>
</organism>
<reference evidence="6 7" key="1">
    <citation type="submission" date="2018-05" db="EMBL/GenBank/DDBJ databases">
        <title>Comparative genomics of bacterial root endophytes of switchgrass collected from native prairies over two seasons.</title>
        <authorList>
            <person name="Tang Y."/>
        </authorList>
    </citation>
    <scope>NUCLEOTIDE SEQUENCE [LARGE SCALE GENOMIC DNA]</scope>
    <source>
        <strain evidence="6 7">NFIX32</strain>
    </source>
</reference>
<dbReference type="NCBIfam" id="TIGR03361">
    <property type="entry name" value="VI_Rhs_Vgr"/>
    <property type="match status" value="1"/>
</dbReference>
<dbReference type="EMBL" id="QJJY01000020">
    <property type="protein sequence ID" value="PXX27561.1"/>
    <property type="molecule type" value="Genomic_DNA"/>
</dbReference>
<evidence type="ECO:0000256" key="2">
    <source>
        <dbReference type="SAM" id="MobiDB-lite"/>
    </source>
</evidence>
<dbReference type="Gene3D" id="2.30.110.50">
    <property type="match status" value="1"/>
</dbReference>
<dbReference type="Pfam" id="PF10106">
    <property type="entry name" value="DUF2345"/>
    <property type="match status" value="1"/>
</dbReference>
<dbReference type="SUPFAM" id="SSF69255">
    <property type="entry name" value="gp5 N-terminal domain-like"/>
    <property type="match status" value="1"/>
</dbReference>
<name>A0A318IIT2_BURPY</name>
<comment type="similarity">
    <text evidence="1">Belongs to the VgrG protein family.</text>
</comment>
<dbReference type="Pfam" id="PF04717">
    <property type="entry name" value="Phage_base_V"/>
    <property type="match status" value="1"/>
</dbReference>
<evidence type="ECO:0000259" key="4">
    <source>
        <dbReference type="Pfam" id="PF10106"/>
    </source>
</evidence>
<dbReference type="Proteomes" id="UP000247755">
    <property type="component" value="Unassembled WGS sequence"/>
</dbReference>
<feature type="domain" description="Gp5/Type VI secretion system Vgr protein OB-fold" evidence="3">
    <location>
        <begin position="437"/>
        <end position="506"/>
    </location>
</feature>
<feature type="region of interest" description="Disordered" evidence="2">
    <location>
        <begin position="905"/>
        <end position="932"/>
    </location>
</feature>
<proteinExistence type="inferred from homology"/>
<dbReference type="InterPro" id="IPR006531">
    <property type="entry name" value="Gp5/Vgr_OB"/>
</dbReference>
<dbReference type="Gene3D" id="3.55.50.10">
    <property type="entry name" value="Baseplate protein-like domains"/>
    <property type="match status" value="1"/>
</dbReference>
<dbReference type="Pfam" id="PF05954">
    <property type="entry name" value="Phage_GPD"/>
    <property type="match status" value="1"/>
</dbReference>
<dbReference type="InterPro" id="IPR028244">
    <property type="entry name" value="T6SS_Rhs_Vgr_dom"/>
</dbReference>
<feature type="domain" description="DUF2345" evidence="4">
    <location>
        <begin position="671"/>
        <end position="820"/>
    </location>
</feature>
<dbReference type="SUPFAM" id="SSF69349">
    <property type="entry name" value="Phage fibre proteins"/>
    <property type="match status" value="1"/>
</dbReference>
<dbReference type="SUPFAM" id="SSF69279">
    <property type="entry name" value="Phage tail proteins"/>
    <property type="match status" value="2"/>
</dbReference>
<evidence type="ECO:0000259" key="3">
    <source>
        <dbReference type="Pfam" id="PF04717"/>
    </source>
</evidence>
<feature type="domain" description="Putative type VI secretion system Rhs element associated Vgr" evidence="5">
    <location>
        <begin position="526"/>
        <end position="631"/>
    </location>
</feature>
<dbReference type="NCBIfam" id="TIGR01646">
    <property type="entry name" value="vgr_GE"/>
    <property type="match status" value="1"/>
</dbReference>
<evidence type="ECO:0000313" key="7">
    <source>
        <dbReference type="Proteomes" id="UP000247755"/>
    </source>
</evidence>
<gene>
    <name evidence="6" type="ORF">NA66_10207</name>
</gene>
<protein>
    <submittedName>
        <fullName evidence="6">Rhs element Vgr protein</fullName>
    </submittedName>
</protein>
<dbReference type="Pfam" id="PF13296">
    <property type="entry name" value="T6SS_Vgr"/>
    <property type="match status" value="1"/>
</dbReference>
<dbReference type="InterPro" id="IPR017847">
    <property type="entry name" value="T6SS_RhsGE_Vgr_subset"/>
</dbReference>
<dbReference type="Gene3D" id="2.40.50.230">
    <property type="entry name" value="Gp5 N-terminal domain"/>
    <property type="match status" value="1"/>
</dbReference>
<dbReference type="InterPro" id="IPR018769">
    <property type="entry name" value="VgrG2_DUF2345"/>
</dbReference>
<sequence length="966" mass="106138">MTMTELVQAIRGGLIQQDRLLKTEIPSLPPNAVVPRRAVTSSELGRDFSVTLDMVSASGNIELKTLIAQPMTLWVQQVDKSYLPVNGYIHTARRLGADGSLTTYQLTYGSWMHFLKFRSDMRYWQDQPADQIIADVFNQHPQAQGHFQFALSRPLRSRSYCRQSETDWNFVHRLMEDEGLFGFWQHGKDGKSHTLVITDDVHSLDEASSRHAKFYRSGASSETDALTQWSGSRTLQSAMHTTRTFDYKSPSTAFNPNGTTLPTRSDQGSLPEQTEVYEYTGAYTYQDQNHGEQLSKIRLEEWESRAKRFFGVGGLRGVDAGQRFVLDNHPEHDRDPEGEREFAAIKVWRYIENNLPVSAHEAGFPHGLRDRLAQVKAVYVYAGAFAVSHADGSAGFHLVEIEAQRTTVPYRSPLEHKKPQMELETAIVVGPKGEEVHTDELNRVKVRFVWDRQNQGDERASCWVRVAQSDTGGGYGSVHVPRVGEEVLVGYVGGDCDRPMILHRVYNGAVRPQWHSNGIMSGYRSKEYAGAGYNEMVLDDATGQNRMRLYSSSANSLLHLGYLIDHTGNARGSYLGTGFDLRTDSHGAVRAAQGLYVTTHPKQVNSQPLDVRETQQQLVNAESVVEALSDVSEQHRAETLKPGYDALKKFVDATQENTAGVTAGGRTAGGGTGNANAFNESVMLFGSPAGIALSTQQNTHVSADQHVNLVSGQNTHIAAGKSLIASVADKLSLFVQNAGMKLFSGKGKVEIQAHSDNIELTAQRDVKVLSSTATVEVAADKGLVLTSGGAYIRIQGGNIEIHAPGKVDVKGAQHLFNGPASMPYPLPPLPTGELIAKHSLRFAAFGADQMADNFGWIGKPFQIVDSAGKVLHAGQVAEDGRLPRMILDQPDMLTLRIGSDTWQPHPVTIEPRLHDEDGETGSEPMSPDDDPFHLGIADRAGQFVDVDHIAAVIPSTVMTRILEGEE</sequence>
<dbReference type="InterPro" id="IPR006533">
    <property type="entry name" value="T6SS_Vgr_RhsGE"/>
</dbReference>
<dbReference type="InterPro" id="IPR037026">
    <property type="entry name" value="Vgr_OB-fold_dom_sf"/>
</dbReference>
<comment type="caution">
    <text evidence="6">The sequence shown here is derived from an EMBL/GenBank/DDBJ whole genome shotgun (WGS) entry which is preliminary data.</text>
</comment>
<dbReference type="Gene3D" id="4.10.220.110">
    <property type="match status" value="1"/>
</dbReference>
<dbReference type="AlphaFoldDB" id="A0A318IIT2"/>